<dbReference type="Pfam" id="PF04311">
    <property type="entry name" value="DUF459"/>
    <property type="match status" value="1"/>
</dbReference>
<dbReference type="CDD" id="cd01829">
    <property type="entry name" value="SGNH_hydrolase_peri2"/>
    <property type="match status" value="1"/>
</dbReference>
<dbReference type="EMBL" id="AGDV01000001">
    <property type="protein sequence ID" value="EMB35937.1"/>
    <property type="molecule type" value="Genomic_DNA"/>
</dbReference>
<sequence length="465" mass="53531">MKLKDTIKKLNDVLPFKIKLKDKKSIFYSANKALSFFLLCIFFFMLLLGKSLDNFSSKIKNPYAAEVFRTAVKPVSELSQKLKIDNLIPSARTFFLRYAGLEGLSDWDSFYYMDSAELIHRERLLALENLGQAIDKSQDKKSSIDNLEKDLERARDGLPAESKPEDVAAVKKMIDELEAKLENVNTVLDRLKDIEQARIAELEKIRLTQKMLELRKEDIFETAAKEGESNVEQAEAPKKVYTYNTERPLRILMIGDSQMHSIAAGFLRLTGQNSSIRVKEISVHSSGFIRSDYYNWPKKLKNVFEESQNERYDIAVIFLGMNDYQNFYADNGKVLVKETEDWESAYRDKVITHLDVLFANTKKVYWLGMPVVRDKIYNAQLLYIEDLQKKIASEYSSIILNKFSLSSIAPGEGVPYTDTVKTAEGKKIRLMKDDGHHYTVSGGEYIMQPFLELLYKDWDLEPCTP</sequence>
<evidence type="ECO:0000256" key="2">
    <source>
        <dbReference type="SAM" id="Phobius"/>
    </source>
</evidence>
<organism evidence="3">
    <name type="scientific">Treponema denticola H-22</name>
    <dbReference type="NCBI Taxonomy" id="999432"/>
    <lineage>
        <taxon>Bacteria</taxon>
        <taxon>Pseudomonadati</taxon>
        <taxon>Spirochaetota</taxon>
        <taxon>Spirochaetia</taxon>
        <taxon>Spirochaetales</taxon>
        <taxon>Treponemataceae</taxon>
        <taxon>Treponema</taxon>
    </lineage>
</organism>
<keyword evidence="1" id="KW-0175">Coiled coil</keyword>
<protein>
    <recommendedName>
        <fullName evidence="4">DUF459 domain-containing protein</fullName>
    </recommendedName>
</protein>
<keyword evidence="2" id="KW-0472">Membrane</keyword>
<dbReference type="GO" id="GO:0016788">
    <property type="term" value="F:hydrolase activity, acting on ester bonds"/>
    <property type="evidence" value="ECO:0007669"/>
    <property type="project" value="UniProtKB-ARBA"/>
</dbReference>
<dbReference type="AlphaFoldDB" id="A0A0E2E912"/>
<evidence type="ECO:0000313" key="3">
    <source>
        <dbReference type="EMBL" id="EMB35937.1"/>
    </source>
</evidence>
<keyword evidence="2" id="KW-1133">Transmembrane helix</keyword>
<proteinExistence type="predicted"/>
<dbReference type="HOGENOM" id="CLU_587847_0_0_12"/>
<comment type="caution">
    <text evidence="3">The sequence shown here is derived from an EMBL/GenBank/DDBJ whole genome shotgun (WGS) entry which is preliminary data.</text>
</comment>
<dbReference type="InterPro" id="IPR036514">
    <property type="entry name" value="SGNH_hydro_sf"/>
</dbReference>
<dbReference type="Proteomes" id="UP000011705">
    <property type="component" value="Chromosome"/>
</dbReference>
<dbReference type="Gene3D" id="3.40.50.1110">
    <property type="entry name" value="SGNH hydrolase"/>
    <property type="match status" value="1"/>
</dbReference>
<keyword evidence="2" id="KW-0812">Transmembrane</keyword>
<dbReference type="PATRIC" id="fig|999432.5.peg.133"/>
<gene>
    <name evidence="3" type="ORF">HMPREF9726_00129</name>
</gene>
<reference evidence="3" key="1">
    <citation type="submission" date="2012-01" db="EMBL/GenBank/DDBJ databases">
        <title>The Genome Sequence of Treponema denticola H-22.</title>
        <authorList>
            <consortium name="The Broad Institute Genome Sequencing Platform"/>
            <person name="Earl A."/>
            <person name="Ward D."/>
            <person name="Feldgarden M."/>
            <person name="Gevers D."/>
            <person name="Blanton J.M."/>
            <person name="Fenno C.J."/>
            <person name="Baranova O.V."/>
            <person name="Mathney J."/>
            <person name="Dewhirst F.E."/>
            <person name="Izard J."/>
            <person name="Young S.K."/>
            <person name="Zeng Q."/>
            <person name="Gargeya S."/>
            <person name="Fitzgerald M."/>
            <person name="Haas B."/>
            <person name="Abouelleil A."/>
            <person name="Alvarado L."/>
            <person name="Arachchi H.M."/>
            <person name="Berlin A."/>
            <person name="Chapman S.B."/>
            <person name="Gearin G."/>
            <person name="Goldberg J."/>
            <person name="Griggs A."/>
            <person name="Gujja S."/>
            <person name="Hansen M."/>
            <person name="Heiman D."/>
            <person name="Howarth C."/>
            <person name="Larimer J."/>
            <person name="Lui A."/>
            <person name="MacDonald P.J.P."/>
            <person name="McCowen C."/>
            <person name="Montmayeur A."/>
            <person name="Murphy C."/>
            <person name="Neiman D."/>
            <person name="Pearson M."/>
            <person name="Priest M."/>
            <person name="Roberts A."/>
            <person name="Saif S."/>
            <person name="Shea T."/>
            <person name="Sisk P."/>
            <person name="Stolte C."/>
            <person name="Sykes S."/>
            <person name="Wortman J."/>
            <person name="Nusbaum C."/>
            <person name="Birren B."/>
        </authorList>
    </citation>
    <scope>NUCLEOTIDE SEQUENCE [LARGE SCALE GENOMIC DNA]</scope>
    <source>
        <strain evidence="3">H-22</strain>
    </source>
</reference>
<dbReference type="InterPro" id="IPR007407">
    <property type="entry name" value="DUF459"/>
</dbReference>
<accession>A0A0E2E912</accession>
<feature type="coiled-coil region" evidence="1">
    <location>
        <begin position="137"/>
        <end position="217"/>
    </location>
</feature>
<dbReference type="RefSeq" id="WP_002682632.1">
    <property type="nucleotide sequence ID" value="NZ_CM001795.1"/>
</dbReference>
<evidence type="ECO:0008006" key="4">
    <source>
        <dbReference type="Google" id="ProtNLM"/>
    </source>
</evidence>
<feature type="transmembrane region" description="Helical" evidence="2">
    <location>
        <begin position="26"/>
        <end position="48"/>
    </location>
</feature>
<name>A0A0E2E912_TREDN</name>
<evidence type="ECO:0000256" key="1">
    <source>
        <dbReference type="SAM" id="Coils"/>
    </source>
</evidence>
<dbReference type="SUPFAM" id="SSF52266">
    <property type="entry name" value="SGNH hydrolase"/>
    <property type="match status" value="1"/>
</dbReference>